<protein>
    <submittedName>
        <fullName evidence="1">Uncharacterized protein</fullName>
    </submittedName>
</protein>
<keyword evidence="2" id="KW-1185">Reference proteome</keyword>
<accession>A0A1M2VMX5</accession>
<comment type="caution">
    <text evidence="1">The sequence shown here is derived from an EMBL/GenBank/DDBJ whole genome shotgun (WGS) entry which is preliminary data.</text>
</comment>
<evidence type="ECO:0000313" key="1">
    <source>
        <dbReference type="EMBL" id="OJT08916.1"/>
    </source>
</evidence>
<gene>
    <name evidence="1" type="ORF">TRAPUB_181</name>
</gene>
<dbReference type="AlphaFoldDB" id="A0A1M2VMX5"/>
<dbReference type="EMBL" id="MNAD01000995">
    <property type="protein sequence ID" value="OJT08916.1"/>
    <property type="molecule type" value="Genomic_DNA"/>
</dbReference>
<reference evidence="1 2" key="1">
    <citation type="submission" date="2016-10" db="EMBL/GenBank/DDBJ databases">
        <title>Genome sequence of the basidiomycete white-rot fungus Trametes pubescens.</title>
        <authorList>
            <person name="Makela M.R."/>
            <person name="Granchi Z."/>
            <person name="Peng M."/>
            <person name="De Vries R.P."/>
            <person name="Grigoriev I."/>
            <person name="Riley R."/>
            <person name="Hilden K."/>
        </authorList>
    </citation>
    <scope>NUCLEOTIDE SEQUENCE [LARGE SCALE GENOMIC DNA]</scope>
    <source>
        <strain evidence="1 2">FBCC735</strain>
    </source>
</reference>
<name>A0A1M2VMX5_TRAPU</name>
<organism evidence="1 2">
    <name type="scientific">Trametes pubescens</name>
    <name type="common">White-rot fungus</name>
    <dbReference type="NCBI Taxonomy" id="154538"/>
    <lineage>
        <taxon>Eukaryota</taxon>
        <taxon>Fungi</taxon>
        <taxon>Dikarya</taxon>
        <taxon>Basidiomycota</taxon>
        <taxon>Agaricomycotina</taxon>
        <taxon>Agaricomycetes</taxon>
        <taxon>Polyporales</taxon>
        <taxon>Polyporaceae</taxon>
        <taxon>Trametes</taxon>
    </lineage>
</organism>
<proteinExistence type="predicted"/>
<dbReference type="Proteomes" id="UP000184267">
    <property type="component" value="Unassembled WGS sequence"/>
</dbReference>
<sequence length="51" mass="5884">MLKLRITCLAPLEERRAESGEQVYWAKQGRAFSSFGRVSLIIIEFPKRDDA</sequence>
<evidence type="ECO:0000313" key="2">
    <source>
        <dbReference type="Proteomes" id="UP000184267"/>
    </source>
</evidence>